<keyword evidence="2 5" id="KW-0378">Hydrolase</keyword>
<dbReference type="GO" id="GO:0016020">
    <property type="term" value="C:membrane"/>
    <property type="evidence" value="ECO:0007669"/>
    <property type="project" value="TreeGrafter"/>
</dbReference>
<name>C1N744_MICPC</name>
<proteinExistence type="inferred from homology"/>
<dbReference type="OMA" id="YPFDFRA"/>
<evidence type="ECO:0000256" key="5">
    <source>
        <dbReference type="RuleBase" id="RU003833"/>
    </source>
</evidence>
<dbReference type="PANTHER" id="PTHR11782">
    <property type="entry name" value="ADENOSINE/GUANOSINE DIPHOSPHATASE"/>
    <property type="match status" value="1"/>
</dbReference>
<dbReference type="EMBL" id="GG663749">
    <property type="protein sequence ID" value="EEH52041.1"/>
    <property type="molecule type" value="Genomic_DNA"/>
</dbReference>
<sequence>YLVVVDAGSSGSRAHVFSVRDAVDLRRASKRMPRVKAEGVMRVVPGLSSFADDPASAGASLRPLFDFARTLVPEDARADTPLMLLATGGVRELSTKNPRASRRVLASCVDALRAQSSFQFSPRYAYVLPGSKEGLYAWVAANYAGGTLGEVTSKHLGVLELGGASLQ</sequence>
<evidence type="ECO:0000256" key="3">
    <source>
        <dbReference type="PIRSR" id="PIRSR600407-1"/>
    </source>
</evidence>
<feature type="binding site" evidence="4">
    <location>
        <begin position="163"/>
        <end position="167"/>
    </location>
    <ligand>
        <name>ATP</name>
        <dbReference type="ChEBI" id="CHEBI:30616"/>
    </ligand>
</feature>
<keyword evidence="4" id="KW-0547">Nucleotide-binding</keyword>
<organism evidence="7">
    <name type="scientific">Micromonas pusilla (strain CCMP1545)</name>
    <name type="common">Picoplanktonic green alga</name>
    <dbReference type="NCBI Taxonomy" id="564608"/>
    <lineage>
        <taxon>Eukaryota</taxon>
        <taxon>Viridiplantae</taxon>
        <taxon>Chlorophyta</taxon>
        <taxon>Mamiellophyceae</taxon>
        <taxon>Mamiellales</taxon>
        <taxon>Mamiellaceae</taxon>
        <taxon>Micromonas</taxon>
    </lineage>
</organism>
<dbReference type="GeneID" id="9689279"/>
<keyword evidence="4" id="KW-0067">ATP-binding</keyword>
<dbReference type="GO" id="GO:0009134">
    <property type="term" value="P:nucleoside diphosphate catabolic process"/>
    <property type="evidence" value="ECO:0007669"/>
    <property type="project" value="TreeGrafter"/>
</dbReference>
<accession>C1N744</accession>
<dbReference type="OrthoDB" id="6372431at2759"/>
<reference evidence="6 7" key="1">
    <citation type="journal article" date="2009" name="Science">
        <title>Green evolution and dynamic adaptations revealed by genomes of the marine picoeukaryotes Micromonas.</title>
        <authorList>
            <person name="Worden A.Z."/>
            <person name="Lee J.H."/>
            <person name="Mock T."/>
            <person name="Rouze P."/>
            <person name="Simmons M.P."/>
            <person name="Aerts A.L."/>
            <person name="Allen A.E."/>
            <person name="Cuvelier M.L."/>
            <person name="Derelle E."/>
            <person name="Everett M.V."/>
            <person name="Foulon E."/>
            <person name="Grimwood J."/>
            <person name="Gundlach H."/>
            <person name="Henrissat B."/>
            <person name="Napoli C."/>
            <person name="McDonald S.M."/>
            <person name="Parker M.S."/>
            <person name="Rombauts S."/>
            <person name="Salamov A."/>
            <person name="Von Dassow P."/>
            <person name="Badger J.H."/>
            <person name="Coutinho P.M."/>
            <person name="Demir E."/>
            <person name="Dubchak I."/>
            <person name="Gentemann C."/>
            <person name="Eikrem W."/>
            <person name="Gready J.E."/>
            <person name="John U."/>
            <person name="Lanier W."/>
            <person name="Lindquist E.A."/>
            <person name="Lucas S."/>
            <person name="Mayer K.F."/>
            <person name="Moreau H."/>
            <person name="Not F."/>
            <person name="Otillar R."/>
            <person name="Panaud O."/>
            <person name="Pangilinan J."/>
            <person name="Paulsen I."/>
            <person name="Piegu B."/>
            <person name="Poliakov A."/>
            <person name="Robbens S."/>
            <person name="Schmutz J."/>
            <person name="Toulza E."/>
            <person name="Wyss T."/>
            <person name="Zelensky A."/>
            <person name="Zhou K."/>
            <person name="Armbrust E.V."/>
            <person name="Bhattacharya D."/>
            <person name="Goodenough U.W."/>
            <person name="Van de Peer Y."/>
            <person name="Grigoriev I.V."/>
        </authorList>
    </citation>
    <scope>NUCLEOTIDE SEQUENCE [LARGE SCALE GENOMIC DNA]</scope>
    <source>
        <strain evidence="6 7">CCMP1545</strain>
    </source>
</reference>
<dbReference type="RefSeq" id="XP_003063668.1">
    <property type="nucleotide sequence ID" value="XM_003063622.1"/>
</dbReference>
<feature type="non-terminal residue" evidence="6">
    <location>
        <position position="1"/>
    </location>
</feature>
<dbReference type="Pfam" id="PF01150">
    <property type="entry name" value="GDA1_CD39"/>
    <property type="match status" value="1"/>
</dbReference>
<dbReference type="Proteomes" id="UP000001876">
    <property type="component" value="Unassembled WGS sequence"/>
</dbReference>
<dbReference type="GO" id="GO:0005524">
    <property type="term" value="F:ATP binding"/>
    <property type="evidence" value="ECO:0007669"/>
    <property type="project" value="UniProtKB-KW"/>
</dbReference>
<feature type="active site" description="Proton acceptor" evidence="3">
    <location>
        <position position="133"/>
    </location>
</feature>
<evidence type="ECO:0000256" key="4">
    <source>
        <dbReference type="PIRSR" id="PIRSR600407-2"/>
    </source>
</evidence>
<dbReference type="AlphaFoldDB" id="C1N744"/>
<dbReference type="GO" id="GO:0017110">
    <property type="term" value="F:nucleoside diphosphate phosphatase activity"/>
    <property type="evidence" value="ECO:0007669"/>
    <property type="project" value="TreeGrafter"/>
</dbReference>
<dbReference type="InterPro" id="IPR000407">
    <property type="entry name" value="GDA1_CD39_NTPase"/>
</dbReference>
<gene>
    <name evidence="6" type="ORF">MICPUCDRAFT_6807</name>
</gene>
<protein>
    <submittedName>
        <fullName evidence="6">Predicted protein</fullName>
    </submittedName>
</protein>
<dbReference type="PANTHER" id="PTHR11782:SF3">
    <property type="entry name" value="APYRASE 6-RELATED"/>
    <property type="match status" value="1"/>
</dbReference>
<evidence type="ECO:0000313" key="6">
    <source>
        <dbReference type="EMBL" id="EEH52041.1"/>
    </source>
</evidence>
<dbReference type="Gene3D" id="3.30.420.150">
    <property type="entry name" value="Exopolyphosphatase. Domain 2"/>
    <property type="match status" value="1"/>
</dbReference>
<feature type="non-terminal residue" evidence="6">
    <location>
        <position position="167"/>
    </location>
</feature>
<dbReference type="Gene3D" id="3.30.420.40">
    <property type="match status" value="1"/>
</dbReference>
<keyword evidence="7" id="KW-1185">Reference proteome</keyword>
<dbReference type="eggNOG" id="KOG1385">
    <property type="taxonomic scope" value="Eukaryota"/>
</dbReference>
<evidence type="ECO:0000256" key="2">
    <source>
        <dbReference type="ARBA" id="ARBA00022801"/>
    </source>
</evidence>
<dbReference type="KEGG" id="mpp:MICPUCDRAFT_6807"/>
<dbReference type="PROSITE" id="PS01238">
    <property type="entry name" value="GDA1_CD39_NTPASE"/>
    <property type="match status" value="1"/>
</dbReference>
<comment type="similarity">
    <text evidence="1 5">Belongs to the GDA1/CD39 NTPase family.</text>
</comment>
<evidence type="ECO:0000313" key="7">
    <source>
        <dbReference type="Proteomes" id="UP000001876"/>
    </source>
</evidence>
<evidence type="ECO:0000256" key="1">
    <source>
        <dbReference type="ARBA" id="ARBA00009283"/>
    </source>
</evidence>